<feature type="domain" description="Rhodopsin" evidence="8">
    <location>
        <begin position="45"/>
        <end position="285"/>
    </location>
</feature>
<dbReference type="InterPro" id="IPR052337">
    <property type="entry name" value="SAT4-like"/>
</dbReference>
<reference evidence="10" key="1">
    <citation type="submission" date="2016-02" db="EMBL/GenBank/DDBJ databases">
        <title>Draft genome sequence of Microdochium bolleyi, a fungal endophyte of beachgrass.</title>
        <authorList>
            <consortium name="DOE Joint Genome Institute"/>
            <person name="David A.S."/>
            <person name="May G."/>
            <person name="Haridas S."/>
            <person name="Lim J."/>
            <person name="Wang M."/>
            <person name="Labutti K."/>
            <person name="Lipzen A."/>
            <person name="Barry K."/>
            <person name="Grigoriev I.V."/>
        </authorList>
    </citation>
    <scope>NUCLEOTIDE SEQUENCE [LARGE SCALE GENOMIC DNA]</scope>
    <source>
        <strain evidence="10">J235TASD1</strain>
    </source>
</reference>
<feature type="transmembrane region" description="Helical" evidence="7">
    <location>
        <begin position="142"/>
        <end position="166"/>
    </location>
</feature>
<dbReference type="PANTHER" id="PTHR33048">
    <property type="entry name" value="PTH11-LIKE INTEGRAL MEMBRANE PROTEIN (AFU_ORTHOLOGUE AFUA_5G11245)"/>
    <property type="match status" value="1"/>
</dbReference>
<keyword evidence="4 7" id="KW-0472">Membrane</keyword>
<feature type="region of interest" description="Disordered" evidence="6">
    <location>
        <begin position="288"/>
        <end position="316"/>
    </location>
</feature>
<dbReference type="Proteomes" id="UP000070501">
    <property type="component" value="Unassembled WGS sequence"/>
</dbReference>
<name>A0A136IVT0_9PEZI</name>
<dbReference type="Pfam" id="PF20684">
    <property type="entry name" value="Fung_rhodopsin"/>
    <property type="match status" value="1"/>
</dbReference>
<protein>
    <recommendedName>
        <fullName evidence="8">Rhodopsin domain-containing protein</fullName>
    </recommendedName>
</protein>
<evidence type="ECO:0000256" key="4">
    <source>
        <dbReference type="ARBA" id="ARBA00023136"/>
    </source>
</evidence>
<evidence type="ECO:0000256" key="5">
    <source>
        <dbReference type="ARBA" id="ARBA00038359"/>
    </source>
</evidence>
<feature type="transmembrane region" description="Helical" evidence="7">
    <location>
        <begin position="26"/>
        <end position="49"/>
    </location>
</feature>
<organism evidence="9 10">
    <name type="scientific">Microdochium bolleyi</name>
    <dbReference type="NCBI Taxonomy" id="196109"/>
    <lineage>
        <taxon>Eukaryota</taxon>
        <taxon>Fungi</taxon>
        <taxon>Dikarya</taxon>
        <taxon>Ascomycota</taxon>
        <taxon>Pezizomycotina</taxon>
        <taxon>Sordariomycetes</taxon>
        <taxon>Xylariomycetidae</taxon>
        <taxon>Xylariales</taxon>
        <taxon>Microdochiaceae</taxon>
        <taxon>Microdochium</taxon>
    </lineage>
</organism>
<feature type="transmembrane region" description="Helical" evidence="7">
    <location>
        <begin position="260"/>
        <end position="280"/>
    </location>
</feature>
<feature type="transmembrane region" description="Helical" evidence="7">
    <location>
        <begin position="222"/>
        <end position="240"/>
    </location>
</feature>
<proteinExistence type="inferred from homology"/>
<comment type="subcellular location">
    <subcellularLocation>
        <location evidence="1">Membrane</location>
        <topology evidence="1">Multi-pass membrane protein</topology>
    </subcellularLocation>
</comment>
<dbReference type="InterPro" id="IPR049326">
    <property type="entry name" value="Rhodopsin_dom_fungi"/>
</dbReference>
<accession>A0A136IVT0</accession>
<evidence type="ECO:0000256" key="2">
    <source>
        <dbReference type="ARBA" id="ARBA00022692"/>
    </source>
</evidence>
<evidence type="ECO:0000259" key="8">
    <source>
        <dbReference type="Pfam" id="PF20684"/>
    </source>
</evidence>
<feature type="region of interest" description="Disordered" evidence="6">
    <location>
        <begin position="350"/>
        <end position="380"/>
    </location>
</feature>
<evidence type="ECO:0000256" key="6">
    <source>
        <dbReference type="SAM" id="MobiDB-lite"/>
    </source>
</evidence>
<keyword evidence="2 7" id="KW-0812">Transmembrane</keyword>
<feature type="transmembrane region" description="Helical" evidence="7">
    <location>
        <begin position="115"/>
        <end position="135"/>
    </location>
</feature>
<evidence type="ECO:0000313" key="9">
    <source>
        <dbReference type="EMBL" id="KXJ88876.1"/>
    </source>
</evidence>
<dbReference type="InParanoid" id="A0A136IVT0"/>
<keyword evidence="10" id="KW-1185">Reference proteome</keyword>
<feature type="transmembrane region" description="Helical" evidence="7">
    <location>
        <begin position="186"/>
        <end position="210"/>
    </location>
</feature>
<feature type="transmembrane region" description="Helical" evidence="7">
    <location>
        <begin position="61"/>
        <end position="82"/>
    </location>
</feature>
<evidence type="ECO:0000256" key="3">
    <source>
        <dbReference type="ARBA" id="ARBA00022989"/>
    </source>
</evidence>
<evidence type="ECO:0000313" key="10">
    <source>
        <dbReference type="Proteomes" id="UP000070501"/>
    </source>
</evidence>
<dbReference type="EMBL" id="KQ964257">
    <property type="protein sequence ID" value="KXJ88876.1"/>
    <property type="molecule type" value="Genomic_DNA"/>
</dbReference>
<comment type="similarity">
    <text evidence="5">Belongs to the SAT4 family.</text>
</comment>
<dbReference type="PANTHER" id="PTHR33048:SF57">
    <property type="entry name" value="INTEGRAL MEMBRANE PROTEIN-RELATED"/>
    <property type="match status" value="1"/>
</dbReference>
<evidence type="ECO:0000256" key="7">
    <source>
        <dbReference type="SAM" id="Phobius"/>
    </source>
</evidence>
<evidence type="ECO:0000256" key="1">
    <source>
        <dbReference type="ARBA" id="ARBA00004141"/>
    </source>
</evidence>
<dbReference type="GO" id="GO:0016020">
    <property type="term" value="C:membrane"/>
    <property type="evidence" value="ECO:0007669"/>
    <property type="project" value="UniProtKB-SubCell"/>
</dbReference>
<dbReference type="AlphaFoldDB" id="A0A136IVT0"/>
<sequence>MPGLELPPPPPGGYEWPVPVENSRQMAAMVISSVNIVVPTLLVGLRIFAKWRSEKSFDRSDVCIFMALIINYGLQVNSMLLVTHGGLGISLAESVSRFGFQPAIFLYKAYVSHNVLWNCATVCSKLSVLLLYTNLIPVRSMILPAGAMMTFVVMSHASYIIAQFLICQPSRKAWDPFIPGHCGDITTVYIVAGITNIVADVVILVLPMPFIYSLTLERMKKAILAGMFAVGFLTSGISIYRQTRLPEINIVETTSVSLMIIVLTALEPAVAVTLACIPYLRPLTHRRSHARSPSDYETPYMPRKPETGGGRASPWRNRASSAARFRGLVDGPGPSHFDSSQVELQLVKVESDPSTVMSSRQEDGGLAGTKRTVDGMVAGQ</sequence>
<keyword evidence="3 7" id="KW-1133">Transmembrane helix</keyword>
<gene>
    <name evidence="9" type="ORF">Micbo1qcDRAFT_207014</name>
</gene>
<dbReference type="OrthoDB" id="5329176at2759"/>